<feature type="region of interest" description="Disordered" evidence="1">
    <location>
        <begin position="1"/>
        <end position="22"/>
    </location>
</feature>
<evidence type="ECO:0000313" key="2">
    <source>
        <dbReference type="EMBL" id="MBN8661738.1"/>
    </source>
</evidence>
<reference evidence="2" key="1">
    <citation type="submission" date="2021-02" db="EMBL/GenBank/DDBJ databases">
        <title>Genome-Resolved Metagenomics of a Microbial Community Performing Photosynthetic Biological Nutrient Removal.</title>
        <authorList>
            <person name="Mcdaniel E.A."/>
        </authorList>
    </citation>
    <scope>NUCLEOTIDE SEQUENCE</scope>
    <source>
        <strain evidence="2">UWPOB_OBS1</strain>
    </source>
</reference>
<dbReference type="InterPro" id="IPR011990">
    <property type="entry name" value="TPR-like_helical_dom_sf"/>
</dbReference>
<evidence type="ECO:0008006" key="4">
    <source>
        <dbReference type="Google" id="ProtNLM"/>
    </source>
</evidence>
<organism evidence="2 3">
    <name type="scientific">Candidatus Obscuribacter phosphatis</name>
    <dbReference type="NCBI Taxonomy" id="1906157"/>
    <lineage>
        <taxon>Bacteria</taxon>
        <taxon>Bacillati</taxon>
        <taxon>Candidatus Melainabacteria</taxon>
        <taxon>Candidatus Obscuribacterales</taxon>
        <taxon>Candidatus Obscuribacteraceae</taxon>
        <taxon>Candidatus Obscuribacter</taxon>
    </lineage>
</organism>
<dbReference type="Gene3D" id="1.25.40.10">
    <property type="entry name" value="Tetratricopeptide repeat domain"/>
    <property type="match status" value="1"/>
</dbReference>
<gene>
    <name evidence="2" type="ORF">J0M35_15335</name>
</gene>
<feature type="compositionally biased region" description="Polar residues" evidence="1">
    <location>
        <begin position="9"/>
        <end position="22"/>
    </location>
</feature>
<feature type="region of interest" description="Disordered" evidence="1">
    <location>
        <begin position="144"/>
        <end position="188"/>
    </location>
</feature>
<protein>
    <recommendedName>
        <fullName evidence="4">Thioredoxin domain-containing protein</fullName>
    </recommendedName>
</protein>
<proteinExistence type="predicted"/>
<dbReference type="SUPFAM" id="SSF52833">
    <property type="entry name" value="Thioredoxin-like"/>
    <property type="match status" value="1"/>
</dbReference>
<dbReference type="SUPFAM" id="SSF48452">
    <property type="entry name" value="TPR-like"/>
    <property type="match status" value="1"/>
</dbReference>
<name>A0A8J7TP72_9BACT</name>
<comment type="caution">
    <text evidence="2">The sequence shown here is derived from an EMBL/GenBank/DDBJ whole genome shotgun (WGS) entry which is preliminary data.</text>
</comment>
<dbReference type="InterPro" id="IPR036249">
    <property type="entry name" value="Thioredoxin-like_sf"/>
</dbReference>
<sequence>MVDSKADLKNQNLNSGNSNSVEPASSIAAETLSSGIELYNRGDYREAKRILENVARKSPYDASTRYYLGLVYQALKQNVMARAQFAWVASSARDANLRRSAARALGTFINPKRAGEAELLRSGADNDYRTLLAAARAEVAAQRNSEKNLESVINDDPAVGKSMRVGDQSTSPDSGDGASLPSKAGNGLDSGLVEGKELGLGRSKEALSQRKVVSSASSLGNAPSSKSVDSSRKVYFRVLYFYSPDNTTCEAFEPIYSSLSAKFPSLDYRKVLFQDKASAEERALAERYKVSHVPRLVYTDAQGEELFNEDISLFRERLKDLSGTAKYGTK</sequence>
<dbReference type="CDD" id="cd02947">
    <property type="entry name" value="TRX_family"/>
    <property type="match status" value="1"/>
</dbReference>
<dbReference type="Proteomes" id="UP000664277">
    <property type="component" value="Unassembled WGS sequence"/>
</dbReference>
<evidence type="ECO:0000313" key="3">
    <source>
        <dbReference type="Proteomes" id="UP000664277"/>
    </source>
</evidence>
<accession>A0A8J7TP72</accession>
<dbReference type="Gene3D" id="3.40.30.10">
    <property type="entry name" value="Glutaredoxin"/>
    <property type="match status" value="1"/>
</dbReference>
<dbReference type="EMBL" id="JAFLCK010000024">
    <property type="protein sequence ID" value="MBN8661738.1"/>
    <property type="molecule type" value="Genomic_DNA"/>
</dbReference>
<dbReference type="AlphaFoldDB" id="A0A8J7TP72"/>
<evidence type="ECO:0000256" key="1">
    <source>
        <dbReference type="SAM" id="MobiDB-lite"/>
    </source>
</evidence>